<evidence type="ECO:0000256" key="1">
    <source>
        <dbReference type="ARBA" id="ARBA00022670"/>
    </source>
</evidence>
<evidence type="ECO:0000256" key="3">
    <source>
        <dbReference type="ARBA" id="ARBA00022801"/>
    </source>
</evidence>
<comment type="similarity">
    <text evidence="6">Belongs to the peptidase M3 family.</text>
</comment>
<evidence type="ECO:0000313" key="10">
    <source>
        <dbReference type="Proteomes" id="UP000593737"/>
    </source>
</evidence>
<dbReference type="InterPro" id="IPR001567">
    <property type="entry name" value="Pept_M3A_M3B_dom"/>
</dbReference>
<dbReference type="Pfam" id="PF08439">
    <property type="entry name" value="Peptidase_M3_N"/>
    <property type="match status" value="1"/>
</dbReference>
<evidence type="ECO:0000259" key="7">
    <source>
        <dbReference type="Pfam" id="PF01432"/>
    </source>
</evidence>
<dbReference type="PANTHER" id="PTHR11804">
    <property type="entry name" value="PROTEASE M3 THIMET OLIGOPEPTIDASE-RELATED"/>
    <property type="match status" value="1"/>
</dbReference>
<proteinExistence type="inferred from homology"/>
<feature type="domain" description="Peptidase M3A/M3B catalytic" evidence="7">
    <location>
        <begin position="207"/>
        <end position="584"/>
    </location>
</feature>
<evidence type="ECO:0000256" key="2">
    <source>
        <dbReference type="ARBA" id="ARBA00022723"/>
    </source>
</evidence>
<evidence type="ECO:0000256" key="4">
    <source>
        <dbReference type="ARBA" id="ARBA00022833"/>
    </source>
</evidence>
<dbReference type="Proteomes" id="UP000593737">
    <property type="component" value="Chromosome"/>
</dbReference>
<dbReference type="Gene3D" id="1.20.140.70">
    <property type="entry name" value="Oligopeptidase f, N-terminal domain"/>
    <property type="match status" value="1"/>
</dbReference>
<dbReference type="GO" id="GO:0004222">
    <property type="term" value="F:metalloendopeptidase activity"/>
    <property type="evidence" value="ECO:0007669"/>
    <property type="project" value="InterPro"/>
</dbReference>
<dbReference type="AlphaFoldDB" id="A0A7S8FCP6"/>
<evidence type="ECO:0000313" key="9">
    <source>
        <dbReference type="EMBL" id="QPD03354.1"/>
    </source>
</evidence>
<keyword evidence="4 6" id="KW-0862">Zinc</keyword>
<dbReference type="EMBL" id="CP047423">
    <property type="protein sequence ID" value="QPD03354.1"/>
    <property type="molecule type" value="Genomic_DNA"/>
</dbReference>
<reference evidence="9 10" key="1">
    <citation type="journal article" date="2020" name="ISME J.">
        <title>Enrichment and physiological characterization of a novel comammox Nitrospira indicates ammonium inhibition of complete nitrification.</title>
        <authorList>
            <person name="Sakoula D."/>
            <person name="Koch H."/>
            <person name="Frank J."/>
            <person name="Jetten M.S.M."/>
            <person name="van Kessel M.A.H.J."/>
            <person name="Lucker S."/>
        </authorList>
    </citation>
    <scope>NUCLEOTIDE SEQUENCE [LARGE SCALE GENOMIC DNA]</scope>
    <source>
        <strain evidence="9">Comreactor17</strain>
    </source>
</reference>
<name>A0A7S8FCP6_9BACT</name>
<dbReference type="InterPro" id="IPR013647">
    <property type="entry name" value="OligopepF_N_dom"/>
</dbReference>
<comment type="cofactor">
    <cofactor evidence="6">
        <name>Zn(2+)</name>
        <dbReference type="ChEBI" id="CHEBI:29105"/>
    </cofactor>
    <text evidence="6">Binds 1 zinc ion.</text>
</comment>
<feature type="domain" description="Oligopeptidase F N-terminal" evidence="8">
    <location>
        <begin position="131"/>
        <end position="185"/>
    </location>
</feature>
<dbReference type="GO" id="GO:0006518">
    <property type="term" value="P:peptide metabolic process"/>
    <property type="evidence" value="ECO:0007669"/>
    <property type="project" value="TreeGrafter"/>
</dbReference>
<dbReference type="GO" id="GO:0046872">
    <property type="term" value="F:metal ion binding"/>
    <property type="evidence" value="ECO:0007669"/>
    <property type="project" value="UniProtKB-UniRule"/>
</dbReference>
<organism evidence="9 10">
    <name type="scientific">Candidatus Nitrospira kreftii</name>
    <dbReference type="NCBI Taxonomy" id="2652173"/>
    <lineage>
        <taxon>Bacteria</taxon>
        <taxon>Pseudomonadati</taxon>
        <taxon>Nitrospirota</taxon>
        <taxon>Nitrospiria</taxon>
        <taxon>Nitrospirales</taxon>
        <taxon>Nitrospiraceae</taxon>
        <taxon>Nitrospira</taxon>
    </lineage>
</organism>
<keyword evidence="2 6" id="KW-0479">Metal-binding</keyword>
<accession>A0A7S8FCP6</accession>
<keyword evidence="1 6" id="KW-0645">Protease</keyword>
<keyword evidence="3 6" id="KW-0378">Hydrolase</keyword>
<dbReference type="PANTHER" id="PTHR11804:SF5">
    <property type="entry name" value="OLIGOENDOPEPTIDASE F"/>
    <property type="match status" value="1"/>
</dbReference>
<evidence type="ECO:0000256" key="6">
    <source>
        <dbReference type="RuleBase" id="RU003435"/>
    </source>
</evidence>
<dbReference type="KEGG" id="nkf:Nkreftii_001128"/>
<keyword evidence="5 6" id="KW-0482">Metalloprotease</keyword>
<evidence type="ECO:0000256" key="5">
    <source>
        <dbReference type="ARBA" id="ARBA00023049"/>
    </source>
</evidence>
<dbReference type="Pfam" id="PF01432">
    <property type="entry name" value="Peptidase_M3"/>
    <property type="match status" value="1"/>
</dbReference>
<dbReference type="CDD" id="cd09610">
    <property type="entry name" value="M3B_PepF"/>
    <property type="match status" value="1"/>
</dbReference>
<evidence type="ECO:0000259" key="8">
    <source>
        <dbReference type="Pfam" id="PF08439"/>
    </source>
</evidence>
<protein>
    <submittedName>
        <fullName evidence="9">Oligoendopeptidase F</fullName>
    </submittedName>
</protein>
<dbReference type="InterPro" id="IPR042088">
    <property type="entry name" value="OligoPept_F_C"/>
</dbReference>
<gene>
    <name evidence="9" type="ORF">Nkreftii_001128</name>
</gene>
<sequence length="599" mass="68023">MATQRQPRRKTSTPLAHNRWDLSDLVKKAPIDVERSLVELGKLVGQVESARAQLQATMASQDFLAILKLTESIAEISNRLGAFAYLWFSENTKDAKSRSLKSRVEERLTALNNRLIFFELWWQGVDSSNAERLMADAGDFRYHLETIRRYKSHTLSEAEEKIINVKNVTGRSAVNTLYDVVTNGLTYTIAIGGRRRSVNREQLMTYVRNPKASIRQAAYQELYRVFSAQRDLIGEMYRTLVNDWKSENVELRAFSSPIATRNLGNDVPDQAVDVLLATCAKNADIFQTYFKLKAKICKITSMSRYHIYAPHRSETKHYRYADAVAMVLEAYRGFSPRLADLAEEVFRARHIDAPTRPGKLGGAYCYSVAPGLTPYVMLNFTGEARDVATMAHELGHAVHGMMAKDHSIFTFHSTLPLAETASVFGERILSDALMSEERNKTVRQGLLLNQLDDLYATVLRQAYFVRFETLAHRMVREGATGDQLAQAYLSELRQQFGKNVKVPDEFQWEWLTIPHIFASPFYCYAYSFGNLLVLALYRMYKEQGESFVPNYLELLSAGGSQSPQDILSKVGVDMTSESFWQSGFDTIREMVNDLEATIA</sequence>
<dbReference type="GO" id="GO:0006508">
    <property type="term" value="P:proteolysis"/>
    <property type="evidence" value="ECO:0007669"/>
    <property type="project" value="UniProtKB-KW"/>
</dbReference>
<dbReference type="Gene3D" id="1.10.1370.20">
    <property type="entry name" value="Oligoendopeptidase f, C-terminal domain"/>
    <property type="match status" value="1"/>
</dbReference>
<dbReference type="SUPFAM" id="SSF55486">
    <property type="entry name" value="Metalloproteases ('zincins'), catalytic domain"/>
    <property type="match status" value="1"/>
</dbReference>
<dbReference type="InterPro" id="IPR045090">
    <property type="entry name" value="Pept_M3A_M3B"/>
</dbReference>